<protein>
    <submittedName>
        <fullName evidence="1">Uncharacterized protein</fullName>
    </submittedName>
</protein>
<evidence type="ECO:0000313" key="2">
    <source>
        <dbReference type="Proteomes" id="UP000244890"/>
    </source>
</evidence>
<evidence type="ECO:0000313" key="1">
    <source>
        <dbReference type="EMBL" id="AWI34120.1"/>
    </source>
</evidence>
<proteinExistence type="predicted"/>
<dbReference type="Proteomes" id="UP000244890">
    <property type="component" value="Chromosome"/>
</dbReference>
<accession>A0A2U8FCZ4</accession>
<organism evidence="1 2">
    <name type="scientific">Helicobacter apodemus</name>
    <dbReference type="NCBI Taxonomy" id="135569"/>
    <lineage>
        <taxon>Bacteria</taxon>
        <taxon>Pseudomonadati</taxon>
        <taxon>Campylobacterota</taxon>
        <taxon>Epsilonproteobacteria</taxon>
        <taxon>Campylobacterales</taxon>
        <taxon>Helicobacteraceae</taxon>
        <taxon>Helicobacter</taxon>
    </lineage>
</organism>
<dbReference type="RefSeq" id="WP_108910961.1">
    <property type="nucleotide sequence ID" value="NZ_CP021886.1"/>
</dbReference>
<reference evidence="1 2" key="1">
    <citation type="submission" date="2017-06" db="EMBL/GenBank/DDBJ databases">
        <title>Complete genome of Helicobacter apodemus.</title>
        <authorList>
            <person name="Cho S."/>
        </authorList>
    </citation>
    <scope>NUCLEOTIDE SEQUENCE [LARGE SCALE GENOMIC DNA]</scope>
    <source>
        <strain evidence="2">SNUVETPUB-15-01</strain>
    </source>
</reference>
<dbReference type="EMBL" id="CP021886">
    <property type="protein sequence ID" value="AWI34120.1"/>
    <property type="molecule type" value="Genomic_DNA"/>
</dbReference>
<name>A0A2U8FCZ4_9HELI</name>
<dbReference type="KEGG" id="had:CDV25_04595"/>
<dbReference type="AlphaFoldDB" id="A0A2U8FCZ4"/>
<dbReference type="OrthoDB" id="5323194at2"/>
<gene>
    <name evidence="1" type="ORF">CDV25_04595</name>
</gene>
<sequence>MNVNDKNNSMWGLLNKAYQNKNTNSDSISEYSPKNNSTFKAQETTKTESLFNIFNNKSNLYAPSTIQDSFEKSNAMTKIQNFAATFNQNLSELGEAMYNNGIITKEEKMGFDILQKYNPSLNPQQTKNILETSNLSAENLQLLKNLDKKIGAIRYFGRF</sequence>